<gene>
    <name evidence="2" type="ORF">CH64_3121</name>
</gene>
<evidence type="ECO:0000256" key="1">
    <source>
        <dbReference type="SAM" id="Phobius"/>
    </source>
</evidence>
<keyword evidence="3" id="KW-1185">Reference proteome</keyword>
<evidence type="ECO:0000313" key="2">
    <source>
        <dbReference type="EMBL" id="AJJ11415.1"/>
    </source>
</evidence>
<accession>A0ABN4F4P0</accession>
<sequence length="219" mass="25396">MKSEDIFKQILSADTLLSFSGIIPSLSDFQRKIIALILEFSDTLKSEQHPPIEVDRLCHQLCHYLDKRIDSCIKDKGLNWDSYLLLDYFYGYSMPLPVDHTSLEALLNSDDETIYYYTFKILLLSRDLSIRDVKSQQLLARYSHKLLSLNLVSTDDKTDIEPEVEVEADAACNIKEPDQTSLDSVQRRHWYSLCIPLFTLVLFLSALWFWCSHYLGDIS</sequence>
<keyword evidence="1" id="KW-1133">Transmembrane helix</keyword>
<dbReference type="Proteomes" id="UP000031914">
    <property type="component" value="Chromosome"/>
</dbReference>
<dbReference type="RefSeq" id="WP_032816284.1">
    <property type="nucleotide sequence ID" value="NZ_CP009787.1"/>
</dbReference>
<evidence type="ECO:0000313" key="3">
    <source>
        <dbReference type="Proteomes" id="UP000031914"/>
    </source>
</evidence>
<reference evidence="2 3" key="1">
    <citation type="journal article" date="2015" name="Genome Announc.">
        <title>Thirty-Two Complete Genome Assemblies of Nine Yersinia Species, Including Y. pestis, Y. pseudotuberculosis, and Y. enterocolitica.</title>
        <authorList>
            <person name="Johnson S.L."/>
            <person name="Daligault H.E."/>
            <person name="Davenport K.W."/>
            <person name="Jaissle J."/>
            <person name="Frey K.G."/>
            <person name="Ladner J.T."/>
            <person name="Broomall S.M."/>
            <person name="Bishop-Lilly K.A."/>
            <person name="Bruce D.C."/>
            <person name="Coyne S.R."/>
            <person name="Gibbons H.S."/>
            <person name="Lo C.C."/>
            <person name="Munk A.C."/>
            <person name="Rosenzweig C.N."/>
            <person name="Koroleva G.I."/>
            <person name="Palacios G.F."/>
            <person name="Redden C.L."/>
            <person name="Xu Y."/>
            <person name="Minogue T.D."/>
            <person name="Chain P.S."/>
        </authorList>
    </citation>
    <scope>NUCLEOTIDE SEQUENCE [LARGE SCALE GENOMIC DNA]</scope>
    <source>
        <strain evidence="2 3">YRA</strain>
    </source>
</reference>
<name>A0ABN4F4P0_YERRO</name>
<dbReference type="GeneID" id="45568399"/>
<feature type="transmembrane region" description="Helical" evidence="1">
    <location>
        <begin position="190"/>
        <end position="210"/>
    </location>
</feature>
<protein>
    <submittedName>
        <fullName evidence="2">Membrane protein</fullName>
    </submittedName>
</protein>
<keyword evidence="1" id="KW-0812">Transmembrane</keyword>
<dbReference type="EMBL" id="CP009787">
    <property type="protein sequence ID" value="AJJ11415.1"/>
    <property type="molecule type" value="Genomic_DNA"/>
</dbReference>
<keyword evidence="1" id="KW-0472">Membrane</keyword>
<organism evidence="2 3">
    <name type="scientific">Yersinia rohdei</name>
    <dbReference type="NCBI Taxonomy" id="29485"/>
    <lineage>
        <taxon>Bacteria</taxon>
        <taxon>Pseudomonadati</taxon>
        <taxon>Pseudomonadota</taxon>
        <taxon>Gammaproteobacteria</taxon>
        <taxon>Enterobacterales</taxon>
        <taxon>Yersiniaceae</taxon>
        <taxon>Yersinia</taxon>
    </lineage>
</organism>
<proteinExistence type="predicted"/>